<sequence length="474" mass="52931">MITRKLQPKAAQTLTARRLADPPRCRRARQLRQLQRFLDNPEWKYDDATMAALRRLERCVLGLSDCPGTPLIVSLYWFAYNGVRGGSAGEEVWMREVIDSAEAEGFVVVTGHTRASILHLVRKLSLSIRMVWFNENNALECVSNPRCIRSQDYVEATDVTLRHDIAAIAPSEMGTLPLWKIFVTTYVGWGSRPSNADRPGFKMHRDWAVPEKGGDEVWAFQPLGRRWQITPYPYPGHTFVPVSMERECLATPAVRKRTRRVVVLGKRASYFQSRFSSIQWDVVRRRLGQEDIELVAAMENDNATVPAGIKNVGKLDHGAYASLLSASSALLGIGSPMISPAPYFALCRGVPVVMPLNLHDVPSSAGGHAQHGPVSALSKPYVYPYHPTDSEGLIAQVIAAVDTPIKPYVPPGHGAEDVKARTHAMLHYDYEGEYTTIVKARGGSVPGIKNYMLRKCFDWGDCFHHGYTQEYRGD</sequence>
<accession>A0AAF0Y3Z8</accession>
<dbReference type="RefSeq" id="XP_062623666.1">
    <property type="nucleotide sequence ID" value="XM_062767682.1"/>
</dbReference>
<proteinExistence type="predicted"/>
<evidence type="ECO:0000313" key="3">
    <source>
        <dbReference type="Proteomes" id="UP000827549"/>
    </source>
</evidence>
<dbReference type="GeneID" id="87804460"/>
<dbReference type="GO" id="GO:0030144">
    <property type="term" value="F:alpha-1,6-mannosylglycoprotein 6-beta-N-acetylglucosaminyltransferase activity"/>
    <property type="evidence" value="ECO:0007669"/>
    <property type="project" value="InterPro"/>
</dbReference>
<evidence type="ECO:0000259" key="1">
    <source>
        <dbReference type="Pfam" id="PF15024"/>
    </source>
</evidence>
<feature type="domain" description="Glycosyltransferase family 18 catalytic" evidence="1">
    <location>
        <begin position="237"/>
        <end position="426"/>
    </location>
</feature>
<dbReference type="EMBL" id="CP086714">
    <property type="protein sequence ID" value="WOO77634.1"/>
    <property type="molecule type" value="Genomic_DNA"/>
</dbReference>
<evidence type="ECO:0000313" key="2">
    <source>
        <dbReference type="EMBL" id="WOO77634.1"/>
    </source>
</evidence>
<dbReference type="InterPro" id="IPR026116">
    <property type="entry name" value="GT18_cat"/>
</dbReference>
<protein>
    <recommendedName>
        <fullName evidence="1">Glycosyltransferase family 18 catalytic domain-containing protein</fullName>
    </recommendedName>
</protein>
<dbReference type="Pfam" id="PF15024">
    <property type="entry name" value="Glyco_transf_18"/>
    <property type="match status" value="1"/>
</dbReference>
<keyword evidence="3" id="KW-1185">Reference proteome</keyword>
<gene>
    <name evidence="2" type="ORF">LOC62_01G001203</name>
</gene>
<reference evidence="2" key="1">
    <citation type="submission" date="2023-10" db="EMBL/GenBank/DDBJ databases">
        <authorList>
            <person name="Noh H."/>
        </authorList>
    </citation>
    <scope>NUCLEOTIDE SEQUENCE</scope>
    <source>
        <strain evidence="2">DUCC4014</strain>
    </source>
</reference>
<organism evidence="2 3">
    <name type="scientific">Vanrija pseudolonga</name>
    <dbReference type="NCBI Taxonomy" id="143232"/>
    <lineage>
        <taxon>Eukaryota</taxon>
        <taxon>Fungi</taxon>
        <taxon>Dikarya</taxon>
        <taxon>Basidiomycota</taxon>
        <taxon>Agaricomycotina</taxon>
        <taxon>Tremellomycetes</taxon>
        <taxon>Trichosporonales</taxon>
        <taxon>Trichosporonaceae</taxon>
        <taxon>Vanrija</taxon>
    </lineage>
</organism>
<name>A0AAF0Y3Z8_9TREE</name>
<dbReference type="Proteomes" id="UP000827549">
    <property type="component" value="Chromosome 1"/>
</dbReference>
<dbReference type="AlphaFoldDB" id="A0AAF0Y3Z8"/>